<reference evidence="5" key="1">
    <citation type="submission" date="2016-10" db="EMBL/GenBank/DDBJ databases">
        <authorList>
            <person name="Varghese N."/>
            <person name="Submissions S."/>
        </authorList>
    </citation>
    <scope>NUCLEOTIDE SEQUENCE [LARGE SCALE GENOMIC DNA]</scope>
    <source>
        <strain evidence="5">DSM 13327</strain>
    </source>
</reference>
<keyword evidence="2" id="KW-0413">Isomerase</keyword>
<evidence type="ECO:0000256" key="2">
    <source>
        <dbReference type="ARBA" id="ARBA00023235"/>
    </source>
</evidence>
<name>A0A1I4LQE6_9FIRM</name>
<dbReference type="PANTHER" id="PTHR13774:SF17">
    <property type="entry name" value="PHENAZINE BIOSYNTHESIS-LIKE DOMAIN-CONTAINING PROTEIN"/>
    <property type="match status" value="1"/>
</dbReference>
<evidence type="ECO:0000313" key="4">
    <source>
        <dbReference type="EMBL" id="SFL93185.1"/>
    </source>
</evidence>
<dbReference type="RefSeq" id="WP_090938637.1">
    <property type="nucleotide sequence ID" value="NZ_FOTS01000026.1"/>
</dbReference>
<protein>
    <submittedName>
        <fullName evidence="4">Phenazine biosynthesis protein PhzF family</fullName>
    </submittedName>
</protein>
<evidence type="ECO:0000256" key="1">
    <source>
        <dbReference type="ARBA" id="ARBA00008270"/>
    </source>
</evidence>
<accession>A0A1I4LQE6</accession>
<keyword evidence="5" id="KW-1185">Reference proteome</keyword>
<dbReference type="STRING" id="1123291.SAMN04490355_102633"/>
<dbReference type="GO" id="GO:0016853">
    <property type="term" value="F:isomerase activity"/>
    <property type="evidence" value="ECO:0007669"/>
    <property type="project" value="UniProtKB-KW"/>
</dbReference>
<evidence type="ECO:0000313" key="5">
    <source>
        <dbReference type="Proteomes" id="UP000199520"/>
    </source>
</evidence>
<organism evidence="4 5">
    <name type="scientific">Pelosinus propionicus DSM 13327</name>
    <dbReference type="NCBI Taxonomy" id="1123291"/>
    <lineage>
        <taxon>Bacteria</taxon>
        <taxon>Bacillati</taxon>
        <taxon>Bacillota</taxon>
        <taxon>Negativicutes</taxon>
        <taxon>Selenomonadales</taxon>
        <taxon>Sporomusaceae</taxon>
        <taxon>Pelosinus</taxon>
    </lineage>
</organism>
<dbReference type="EMBL" id="FOTS01000026">
    <property type="protein sequence ID" value="SFL93185.1"/>
    <property type="molecule type" value="Genomic_DNA"/>
</dbReference>
<feature type="active site" evidence="3">
    <location>
        <position position="46"/>
    </location>
</feature>
<dbReference type="PIRSF" id="PIRSF016184">
    <property type="entry name" value="PhzC_PhzF"/>
    <property type="match status" value="1"/>
</dbReference>
<dbReference type="SUPFAM" id="SSF54506">
    <property type="entry name" value="Diaminopimelate epimerase-like"/>
    <property type="match status" value="1"/>
</dbReference>
<dbReference type="Pfam" id="PF02567">
    <property type="entry name" value="PhzC-PhzF"/>
    <property type="match status" value="1"/>
</dbReference>
<dbReference type="AlphaFoldDB" id="A0A1I4LQE6"/>
<sequence>MGVTIYQVDAFTDLPYKGNPAAVCLLDKAKDEAWMQAVANENNLSETAFLTPGNDGYNLRWFTPKSEVKLCGHATLASAYILYKEKLLPLNKQARFFTLSGLLTASYHENTGFIELDFPAHSVTPCEPPRGLVESLKVKPIFIGRSDNDYLIEVASEDEVKELVPDFSRLLQVPCRGIIVTALASSNNYDFISRFFAPAVGVNEDPVTGSAHCRLAPYWEAKLKKNEFIAYQASSRGGFLQLATVGDRVRIGGKAVIVLKGEFLV</sequence>
<dbReference type="Gene3D" id="3.10.310.10">
    <property type="entry name" value="Diaminopimelate Epimerase, Chain A, domain 1"/>
    <property type="match status" value="2"/>
</dbReference>
<proteinExistence type="inferred from homology"/>
<dbReference type="GO" id="GO:0005737">
    <property type="term" value="C:cytoplasm"/>
    <property type="evidence" value="ECO:0007669"/>
    <property type="project" value="TreeGrafter"/>
</dbReference>
<dbReference type="OrthoDB" id="9788221at2"/>
<dbReference type="InterPro" id="IPR003719">
    <property type="entry name" value="Phenazine_PhzF-like"/>
</dbReference>
<dbReference type="NCBIfam" id="TIGR00654">
    <property type="entry name" value="PhzF_family"/>
    <property type="match status" value="1"/>
</dbReference>
<comment type="similarity">
    <text evidence="1">Belongs to the PhzF family.</text>
</comment>
<evidence type="ECO:0000256" key="3">
    <source>
        <dbReference type="PIRSR" id="PIRSR016184-1"/>
    </source>
</evidence>
<gene>
    <name evidence="4" type="ORF">SAMN04490355_102633</name>
</gene>
<dbReference type="PANTHER" id="PTHR13774">
    <property type="entry name" value="PHENAZINE BIOSYNTHESIS PROTEIN"/>
    <property type="match status" value="1"/>
</dbReference>
<dbReference type="Proteomes" id="UP000199520">
    <property type="component" value="Unassembled WGS sequence"/>
</dbReference>